<evidence type="ECO:0000259" key="2">
    <source>
        <dbReference type="Pfam" id="PF18998"/>
    </source>
</evidence>
<dbReference type="PROSITE" id="PS51257">
    <property type="entry name" value="PROKAR_LIPOPROTEIN"/>
    <property type="match status" value="1"/>
</dbReference>
<dbReference type="KEGG" id="elut:CKA38_08640"/>
<dbReference type="Proteomes" id="UP000244896">
    <property type="component" value="Chromosome"/>
</dbReference>
<keyword evidence="1" id="KW-0732">Signal</keyword>
<dbReference type="RefSeq" id="WP_108825111.1">
    <property type="nucleotide sequence ID" value="NZ_CP023004.1"/>
</dbReference>
<reference evidence="3 4" key="1">
    <citation type="journal article" date="2018" name="Syst. Appl. Microbiol.">
        <title>Ereboglobus luteus gen. nov. sp. nov. from cockroach guts, and new insights into the oxygen relationship of the genera Opitutus and Didymococcus (Verrucomicrobia: Opitutaceae).</title>
        <authorList>
            <person name="Tegtmeier D."/>
            <person name="Belitz A."/>
            <person name="Radek R."/>
            <person name="Heimerl T."/>
            <person name="Brune A."/>
        </authorList>
    </citation>
    <scope>NUCLEOTIDE SEQUENCE [LARGE SCALE GENOMIC DNA]</scope>
    <source>
        <strain evidence="3 4">Ho45</strain>
    </source>
</reference>
<protein>
    <recommendedName>
        <fullName evidence="2">Bacterial repeat domain-containing protein</fullName>
    </recommendedName>
</protein>
<accession>A0A2U8E3B3</accession>
<keyword evidence="4" id="KW-1185">Reference proteome</keyword>
<dbReference type="Pfam" id="PF18998">
    <property type="entry name" value="Flg_new_2"/>
    <property type="match status" value="1"/>
</dbReference>
<dbReference type="InterPro" id="IPR044060">
    <property type="entry name" value="Bacterial_rp_domain"/>
</dbReference>
<name>A0A2U8E3B3_9BACT</name>
<evidence type="ECO:0000256" key="1">
    <source>
        <dbReference type="SAM" id="SignalP"/>
    </source>
</evidence>
<organism evidence="3 4">
    <name type="scientific">Ereboglobus luteus</name>
    <dbReference type="NCBI Taxonomy" id="1796921"/>
    <lineage>
        <taxon>Bacteria</taxon>
        <taxon>Pseudomonadati</taxon>
        <taxon>Verrucomicrobiota</taxon>
        <taxon>Opitutia</taxon>
        <taxon>Opitutales</taxon>
        <taxon>Opitutaceae</taxon>
        <taxon>Ereboglobus</taxon>
    </lineage>
</organism>
<dbReference type="AlphaFoldDB" id="A0A2U8E3B3"/>
<evidence type="ECO:0000313" key="3">
    <source>
        <dbReference type="EMBL" id="AWI09300.1"/>
    </source>
</evidence>
<feature type="domain" description="Bacterial repeat" evidence="2">
    <location>
        <begin position="76"/>
        <end position="106"/>
    </location>
</feature>
<feature type="signal peptide" evidence="1">
    <location>
        <begin position="1"/>
        <end position="19"/>
    </location>
</feature>
<feature type="chain" id="PRO_5016004990" description="Bacterial repeat domain-containing protein" evidence="1">
    <location>
        <begin position="20"/>
        <end position="197"/>
    </location>
</feature>
<evidence type="ECO:0000313" key="4">
    <source>
        <dbReference type="Proteomes" id="UP000244896"/>
    </source>
</evidence>
<dbReference type="EMBL" id="CP023004">
    <property type="protein sequence ID" value="AWI09300.1"/>
    <property type="molecule type" value="Genomic_DNA"/>
</dbReference>
<sequence>MKSIIICLVVLFVACKVSAKTEVGQAGVIASPSHVAPANAGIVTPVAPYFLDAETVNAYGCVIMPHYSDTIIYRLNGEICEAEQFVPVGTAVTVTATPVEGYEFPEDTVTTWTHTIRYVGPRPPVFIDANNRFIVIIPSPGTGQVTYSINTDEAYEGEYYFSYGDTVTVTVEPANGDYFSANTVTSWTHTFGSGTSP</sequence>
<gene>
    <name evidence="3" type="ORF">CKA38_08640</name>
</gene>
<proteinExistence type="predicted"/>